<dbReference type="EMBL" id="CP018171">
    <property type="protein sequence ID" value="APH72269.1"/>
    <property type="molecule type" value="Genomic_DNA"/>
</dbReference>
<accession>A0A1L3SS77</accession>
<sequence>MRTLRTQRLVIRNWESRDRDLFHRVNSDEAVMTFFPFRRSRQEADDFMERLRAGIAARGYGFTALELAATGETIGFAGLNPCGLEPILPGDTIEIGWRLAPEFWGKGLVTEAGEALLDFGFEELDLDEIVSFAVWNNDRSIAVMRRLGLRPDPERDFAHPKVPDTHPHLKRHVFYSLKRSDWRERKKAAL</sequence>
<dbReference type="KEGG" id="meso:BSQ44_13530"/>
<dbReference type="Proteomes" id="UP000182840">
    <property type="component" value="Chromosome"/>
</dbReference>
<dbReference type="PROSITE" id="PS51186">
    <property type="entry name" value="GNAT"/>
    <property type="match status" value="1"/>
</dbReference>
<gene>
    <name evidence="2" type="ORF">BSQ44_13530</name>
</gene>
<dbReference type="Pfam" id="PF13302">
    <property type="entry name" value="Acetyltransf_3"/>
    <property type="match status" value="1"/>
</dbReference>
<proteinExistence type="predicted"/>
<evidence type="ECO:0000313" key="2">
    <source>
        <dbReference type="EMBL" id="APH72269.1"/>
    </source>
</evidence>
<dbReference type="OrthoDB" id="6293260at2"/>
<dbReference type="GO" id="GO:0016747">
    <property type="term" value="F:acyltransferase activity, transferring groups other than amino-acyl groups"/>
    <property type="evidence" value="ECO:0007669"/>
    <property type="project" value="InterPro"/>
</dbReference>
<dbReference type="Gene3D" id="3.40.630.30">
    <property type="match status" value="1"/>
</dbReference>
<dbReference type="InterPro" id="IPR016181">
    <property type="entry name" value="Acyl_CoA_acyltransferase"/>
</dbReference>
<dbReference type="InterPro" id="IPR051531">
    <property type="entry name" value="N-acetyltransferase"/>
</dbReference>
<feature type="domain" description="N-acetyltransferase" evidence="1">
    <location>
        <begin position="9"/>
        <end position="180"/>
    </location>
</feature>
<dbReference type="InterPro" id="IPR000182">
    <property type="entry name" value="GNAT_dom"/>
</dbReference>
<name>A0A1L3SS77_9HYPH</name>
<dbReference type="PANTHER" id="PTHR43792">
    <property type="entry name" value="GNAT FAMILY, PUTATIVE (AFU_ORTHOLOGUE AFUA_3G00765)-RELATED-RELATED"/>
    <property type="match status" value="1"/>
</dbReference>
<reference evidence="3" key="1">
    <citation type="submission" date="2016-11" db="EMBL/GenBank/DDBJ databases">
        <title>Mesorhizobium oceanicum sp. nov., isolated from deep seawater in South China Sea.</title>
        <authorList>
            <person name="Fu G.-Y."/>
        </authorList>
    </citation>
    <scope>NUCLEOTIDE SEQUENCE [LARGE SCALE GENOMIC DNA]</scope>
    <source>
        <strain evidence="3">B7</strain>
    </source>
</reference>
<dbReference type="AlphaFoldDB" id="A0A1L3SS77"/>
<dbReference type="SUPFAM" id="SSF55729">
    <property type="entry name" value="Acyl-CoA N-acyltransferases (Nat)"/>
    <property type="match status" value="1"/>
</dbReference>
<keyword evidence="2" id="KW-0808">Transferase</keyword>
<dbReference type="STRING" id="1670800.BSQ44_13530"/>
<evidence type="ECO:0000313" key="3">
    <source>
        <dbReference type="Proteomes" id="UP000182840"/>
    </source>
</evidence>
<dbReference type="PANTHER" id="PTHR43792:SF1">
    <property type="entry name" value="N-ACETYLTRANSFERASE DOMAIN-CONTAINING PROTEIN"/>
    <property type="match status" value="1"/>
</dbReference>
<evidence type="ECO:0000259" key="1">
    <source>
        <dbReference type="PROSITE" id="PS51186"/>
    </source>
</evidence>
<dbReference type="RefSeq" id="WP_072605000.1">
    <property type="nucleotide sequence ID" value="NZ_CP018171.1"/>
</dbReference>
<keyword evidence="3" id="KW-1185">Reference proteome</keyword>
<protein>
    <submittedName>
        <fullName evidence="2">GNAT family N-acetyltransferase</fullName>
    </submittedName>
</protein>
<organism evidence="2 3">
    <name type="scientific">Aquibium oceanicum</name>
    <dbReference type="NCBI Taxonomy" id="1670800"/>
    <lineage>
        <taxon>Bacteria</taxon>
        <taxon>Pseudomonadati</taxon>
        <taxon>Pseudomonadota</taxon>
        <taxon>Alphaproteobacteria</taxon>
        <taxon>Hyphomicrobiales</taxon>
        <taxon>Phyllobacteriaceae</taxon>
        <taxon>Aquibium</taxon>
    </lineage>
</organism>